<dbReference type="AlphaFoldDB" id="A0A8I1E9Y0"/>
<organism evidence="3 4">
    <name type="scientific">Pseudomonas putida</name>
    <name type="common">Arthrobacter siderocapsulatus</name>
    <dbReference type="NCBI Taxonomy" id="303"/>
    <lineage>
        <taxon>Bacteria</taxon>
        <taxon>Pseudomonadati</taxon>
        <taxon>Pseudomonadota</taxon>
        <taxon>Gammaproteobacteria</taxon>
        <taxon>Pseudomonadales</taxon>
        <taxon>Pseudomonadaceae</taxon>
        <taxon>Pseudomonas</taxon>
    </lineage>
</organism>
<accession>A0A8I1E9Y0</accession>
<proteinExistence type="predicted"/>
<keyword evidence="1" id="KW-0175">Coiled coil</keyword>
<comment type="caution">
    <text evidence="3">The sequence shown here is derived from an EMBL/GenBank/DDBJ whole genome shotgun (WGS) entry which is preliminary data.</text>
</comment>
<sequence>MSNKHEENLSEAIAALTRAAQGIQNRCMAVEDEKSSLNRERKSYLADSVRSVLPDVTMLVLKNLRIAHPDFVTPEVEKAFKSQRKFLWIFQRPGRESVLAQLQTRAASYLDEIQYGNLKQIDAELHSKELLLKKLWQNYQETFDLVQLLTKAAQKQASLPDDVRQKLSSVAGSIFRHDSTSASAIRAKKASHQNFSSSSGNTSTPVHSSADVDGYDDLLIYLATDFPVSARTLMLSAIESQRVESVSSAPARHSADSFGGESGNYRSADPIESSGTHHHDGGGFGGGTAAGLGIGVGLGVAGAAVAGVVGSEIATDDRLGNFS</sequence>
<gene>
    <name evidence="3" type="ORF">JEU22_01255</name>
</gene>
<dbReference type="RefSeq" id="WP_198746142.1">
    <property type="nucleotide sequence ID" value="NZ_JAEHTE010000001.1"/>
</dbReference>
<feature type="region of interest" description="Disordered" evidence="2">
    <location>
        <begin position="186"/>
        <end position="208"/>
    </location>
</feature>
<feature type="coiled-coil region" evidence="1">
    <location>
        <begin position="6"/>
        <end position="40"/>
    </location>
</feature>
<feature type="region of interest" description="Disordered" evidence="2">
    <location>
        <begin position="244"/>
        <end position="282"/>
    </location>
</feature>
<evidence type="ECO:0000256" key="2">
    <source>
        <dbReference type="SAM" id="MobiDB-lite"/>
    </source>
</evidence>
<dbReference type="EMBL" id="JAEHTE010000001">
    <property type="protein sequence ID" value="MBI6882525.1"/>
    <property type="molecule type" value="Genomic_DNA"/>
</dbReference>
<evidence type="ECO:0000313" key="3">
    <source>
        <dbReference type="EMBL" id="MBI6882525.1"/>
    </source>
</evidence>
<name>A0A8I1E9Y0_PSEPU</name>
<dbReference type="Proteomes" id="UP000637061">
    <property type="component" value="Unassembled WGS sequence"/>
</dbReference>
<reference evidence="3" key="1">
    <citation type="submission" date="2020-12" db="EMBL/GenBank/DDBJ databases">
        <title>Enhanced detection system for hospital associated transmission using whole genome sequencing surveillance.</title>
        <authorList>
            <person name="Harrison L.H."/>
            <person name="Van Tyne D."/>
            <person name="Marsh J.W."/>
            <person name="Griffith M.P."/>
            <person name="Snyder D.J."/>
            <person name="Cooper V.S."/>
            <person name="Mustapha M."/>
        </authorList>
    </citation>
    <scope>NUCLEOTIDE SEQUENCE</scope>
    <source>
        <strain evidence="3">PSB00042</strain>
    </source>
</reference>
<evidence type="ECO:0000256" key="1">
    <source>
        <dbReference type="SAM" id="Coils"/>
    </source>
</evidence>
<feature type="compositionally biased region" description="Polar residues" evidence="2">
    <location>
        <begin position="192"/>
        <end position="207"/>
    </location>
</feature>
<evidence type="ECO:0000313" key="4">
    <source>
        <dbReference type="Proteomes" id="UP000637061"/>
    </source>
</evidence>
<protein>
    <submittedName>
        <fullName evidence="3">Uncharacterized protein</fullName>
    </submittedName>
</protein>